<reference evidence="7 8" key="1">
    <citation type="submission" date="2018-09" db="EMBL/GenBank/DDBJ databases">
        <authorList>
            <person name="Zeman M."/>
            <person name="Pardy F."/>
        </authorList>
    </citation>
    <scope>NUCLEOTIDE SEQUENCE [LARGE SCALE GENOMIC DNA]</scope>
    <source>
        <strain evidence="7 8">CCM 8852</strain>
    </source>
</reference>
<dbReference type="AlphaFoldDB" id="A0A418QXD6"/>
<keyword evidence="2" id="KW-0479">Metal-binding</keyword>
<dbReference type="RefSeq" id="WP_119655959.1">
    <property type="nucleotide sequence ID" value="NZ_JBHUOI010000010.1"/>
</dbReference>
<organism evidence="7 8">
    <name type="scientific">Hymenobacter rubripertinctus</name>
    <dbReference type="NCBI Taxonomy" id="2029981"/>
    <lineage>
        <taxon>Bacteria</taxon>
        <taxon>Pseudomonadati</taxon>
        <taxon>Bacteroidota</taxon>
        <taxon>Cytophagia</taxon>
        <taxon>Cytophagales</taxon>
        <taxon>Hymenobacteraceae</taxon>
        <taxon>Hymenobacter</taxon>
    </lineage>
</organism>
<dbReference type="OrthoDB" id="7574679at2"/>
<proteinExistence type="predicted"/>
<dbReference type="GO" id="GO:0008270">
    <property type="term" value="F:zinc ion binding"/>
    <property type="evidence" value="ECO:0007669"/>
    <property type="project" value="InterPro"/>
</dbReference>
<dbReference type="InterPro" id="IPR013783">
    <property type="entry name" value="Ig-like_fold"/>
</dbReference>
<protein>
    <submittedName>
        <fullName evidence="7">T9SS C-terminal target domain-containing protein</fullName>
    </submittedName>
</protein>
<evidence type="ECO:0000256" key="4">
    <source>
        <dbReference type="ARBA" id="ARBA00022833"/>
    </source>
</evidence>
<dbReference type="SUPFAM" id="SSF81296">
    <property type="entry name" value="E set domains"/>
    <property type="match status" value="1"/>
</dbReference>
<evidence type="ECO:0000259" key="5">
    <source>
        <dbReference type="Pfam" id="PF00413"/>
    </source>
</evidence>
<name>A0A418QXD6_9BACT</name>
<evidence type="ECO:0000256" key="2">
    <source>
        <dbReference type="ARBA" id="ARBA00022723"/>
    </source>
</evidence>
<dbReference type="InterPro" id="IPR024079">
    <property type="entry name" value="MetalloPept_cat_dom_sf"/>
</dbReference>
<feature type="domain" description="Peptidase M10 metallopeptidase" evidence="5">
    <location>
        <begin position="402"/>
        <end position="474"/>
    </location>
</feature>
<evidence type="ECO:0000256" key="3">
    <source>
        <dbReference type="ARBA" id="ARBA00022801"/>
    </source>
</evidence>
<comment type="caution">
    <text evidence="7">The sequence shown here is derived from an EMBL/GenBank/DDBJ whole genome shotgun (WGS) entry which is preliminary data.</text>
</comment>
<dbReference type="NCBIfam" id="TIGR04183">
    <property type="entry name" value="Por_Secre_tail"/>
    <property type="match status" value="1"/>
</dbReference>
<dbReference type="Gene3D" id="3.40.390.10">
    <property type="entry name" value="Collagenase (Catalytic Domain)"/>
    <property type="match status" value="1"/>
</dbReference>
<keyword evidence="8" id="KW-1185">Reference proteome</keyword>
<dbReference type="InterPro" id="IPR002909">
    <property type="entry name" value="IPT_dom"/>
</dbReference>
<sequence length="680" mass="71829">MATGTLALWGGLATLAQAQEACLLEPLPLARRVAAAPLIVEARVQVVRSQDEGPRIVTHHELEVFKVFRGTLPGGALVLTTEGGTVGLRREEVSNSPALAVGQQAVFLLEPDPAHPSHYRLSAGPQGLLLYDLNLAIAADPFHRYASIGGELYGALTQLTGQPVRVVQPNAALTARLNRVARPGATPVISSFSPTTVTAGTFTVLTINGSGFGATQGSGSVGFSNANNGGTSFVSPLGPDYLAWSDTQIRVRVPSATIGGSGAAGTGRLLITNGTAETSLSADNLQVDYALANVNSGNQPYRVAMVGRDGAGGYTLQYNTNFAANTAAKASFERSIATWRNGVGANRKSAPTTTAINLNASDGVNVVSFDDATDLPAGVLGTTYSYYSGCSTGGGPLNWVLTETDYIYDGQRNWQFGPAAPTGGQFDFETVSLHELGHGIQLGHIIKPGAVMHYAIGANSRNRVLNATNDVAGANAEIDFSLTAPRCGNMVYARLAPVPLPVTLVRFGAVRQGRQVVLSWETATELNSDFFAVETSATGTDDWQELARQPAAGTTSSARTYRYLDPRPPLAARQYYRLRQQDIDGSVHYSSVVVVARPNEMAGLSAYPNPFTHELTLRVPAPVAATVRLLSLTGQVVHTQVLPAGQLAPTLSTPALRPGVYLLEWRAPDGQTARTRVEKR</sequence>
<accession>A0A418QXD6</accession>
<dbReference type="Gene3D" id="2.60.40.10">
    <property type="entry name" value="Immunoglobulins"/>
    <property type="match status" value="1"/>
</dbReference>
<evidence type="ECO:0000256" key="1">
    <source>
        <dbReference type="ARBA" id="ARBA00022670"/>
    </source>
</evidence>
<dbReference type="InterPro" id="IPR001818">
    <property type="entry name" value="Pept_M10_metallopeptidase"/>
</dbReference>
<feature type="domain" description="IPT/TIG" evidence="6">
    <location>
        <begin position="187"/>
        <end position="287"/>
    </location>
</feature>
<dbReference type="GO" id="GO:0006508">
    <property type="term" value="P:proteolysis"/>
    <property type="evidence" value="ECO:0007669"/>
    <property type="project" value="UniProtKB-KW"/>
</dbReference>
<keyword evidence="4" id="KW-0862">Zinc</keyword>
<dbReference type="CDD" id="cd00102">
    <property type="entry name" value="IPT"/>
    <property type="match status" value="1"/>
</dbReference>
<dbReference type="Proteomes" id="UP000284250">
    <property type="component" value="Unassembled WGS sequence"/>
</dbReference>
<dbReference type="Pfam" id="PF00413">
    <property type="entry name" value="Peptidase_M10"/>
    <property type="match status" value="1"/>
</dbReference>
<dbReference type="InterPro" id="IPR014756">
    <property type="entry name" value="Ig_E-set"/>
</dbReference>
<gene>
    <name evidence="7" type="ORF">D0T11_11635</name>
</gene>
<evidence type="ECO:0000313" key="8">
    <source>
        <dbReference type="Proteomes" id="UP000284250"/>
    </source>
</evidence>
<dbReference type="SUPFAM" id="SSF55486">
    <property type="entry name" value="Metalloproteases ('zincins'), catalytic domain"/>
    <property type="match status" value="1"/>
</dbReference>
<dbReference type="EMBL" id="QYCN01000015">
    <property type="protein sequence ID" value="RIY09814.1"/>
    <property type="molecule type" value="Genomic_DNA"/>
</dbReference>
<evidence type="ECO:0000259" key="6">
    <source>
        <dbReference type="Pfam" id="PF01833"/>
    </source>
</evidence>
<reference evidence="7 8" key="2">
    <citation type="submission" date="2019-01" db="EMBL/GenBank/DDBJ databases">
        <title>Hymenobacter humicola sp. nov., isolated from soils in Antarctica.</title>
        <authorList>
            <person name="Sedlacek I."/>
            <person name="Holochova P."/>
            <person name="Kralova S."/>
            <person name="Pantucek R."/>
            <person name="Stankova E."/>
            <person name="Vrbovska V."/>
            <person name="Kristofova L."/>
            <person name="Svec P."/>
            <person name="Busse H.-J."/>
        </authorList>
    </citation>
    <scope>NUCLEOTIDE SEQUENCE [LARGE SCALE GENOMIC DNA]</scope>
    <source>
        <strain evidence="7 8">CCM 8852</strain>
    </source>
</reference>
<evidence type="ECO:0000313" key="7">
    <source>
        <dbReference type="EMBL" id="RIY09814.1"/>
    </source>
</evidence>
<dbReference type="GO" id="GO:0031012">
    <property type="term" value="C:extracellular matrix"/>
    <property type="evidence" value="ECO:0007669"/>
    <property type="project" value="InterPro"/>
</dbReference>
<keyword evidence="1" id="KW-0645">Protease</keyword>
<dbReference type="Pfam" id="PF01833">
    <property type="entry name" value="TIG"/>
    <property type="match status" value="1"/>
</dbReference>
<keyword evidence="3" id="KW-0378">Hydrolase</keyword>
<dbReference type="InterPro" id="IPR026444">
    <property type="entry name" value="Secre_tail"/>
</dbReference>
<dbReference type="GO" id="GO:0004222">
    <property type="term" value="F:metalloendopeptidase activity"/>
    <property type="evidence" value="ECO:0007669"/>
    <property type="project" value="InterPro"/>
</dbReference>